<dbReference type="InterPro" id="IPR011051">
    <property type="entry name" value="RmlC_Cupin_sf"/>
</dbReference>
<dbReference type="Proteomes" id="UP000269669">
    <property type="component" value="Unassembled WGS sequence"/>
</dbReference>
<dbReference type="PANTHER" id="PTHR40112">
    <property type="entry name" value="H2HPP ISOMERASE"/>
    <property type="match status" value="1"/>
</dbReference>
<dbReference type="Gene3D" id="2.60.120.10">
    <property type="entry name" value="Jelly Rolls"/>
    <property type="match status" value="1"/>
</dbReference>
<keyword evidence="3" id="KW-1185">Reference proteome</keyword>
<dbReference type="InterPro" id="IPR013096">
    <property type="entry name" value="Cupin_2"/>
</dbReference>
<dbReference type="InterPro" id="IPR014710">
    <property type="entry name" value="RmlC-like_jellyroll"/>
</dbReference>
<dbReference type="OrthoDB" id="9811153at2"/>
<dbReference type="PIRSF" id="PIRSF029883">
    <property type="entry name" value="KdgF"/>
    <property type="match status" value="1"/>
</dbReference>
<evidence type="ECO:0000259" key="1">
    <source>
        <dbReference type="Pfam" id="PF07883"/>
    </source>
</evidence>
<evidence type="ECO:0000313" key="2">
    <source>
        <dbReference type="EMBL" id="RSL17751.1"/>
    </source>
</evidence>
<dbReference type="EMBL" id="RSDW01000001">
    <property type="protein sequence ID" value="RSL17751.1"/>
    <property type="molecule type" value="Genomic_DNA"/>
</dbReference>
<evidence type="ECO:0000313" key="3">
    <source>
        <dbReference type="Proteomes" id="UP000269669"/>
    </source>
</evidence>
<dbReference type="AlphaFoldDB" id="A0A428MLC1"/>
<organism evidence="2 3">
    <name type="scientific">Edaphobacter aggregans</name>
    <dbReference type="NCBI Taxonomy" id="570835"/>
    <lineage>
        <taxon>Bacteria</taxon>
        <taxon>Pseudomonadati</taxon>
        <taxon>Acidobacteriota</taxon>
        <taxon>Terriglobia</taxon>
        <taxon>Terriglobales</taxon>
        <taxon>Acidobacteriaceae</taxon>
        <taxon>Edaphobacter</taxon>
    </lineage>
</organism>
<dbReference type="Pfam" id="PF07883">
    <property type="entry name" value="Cupin_2"/>
    <property type="match status" value="1"/>
</dbReference>
<gene>
    <name evidence="2" type="ORF">EDE15_3295</name>
</gene>
<dbReference type="GO" id="GO:0051213">
    <property type="term" value="F:dioxygenase activity"/>
    <property type="evidence" value="ECO:0007669"/>
    <property type="project" value="UniProtKB-KW"/>
</dbReference>
<feature type="domain" description="Cupin type-2" evidence="1">
    <location>
        <begin position="36"/>
        <end position="99"/>
    </location>
</feature>
<dbReference type="SUPFAM" id="SSF51182">
    <property type="entry name" value="RmlC-like cupins"/>
    <property type="match status" value="1"/>
</dbReference>
<proteinExistence type="predicted"/>
<dbReference type="PANTHER" id="PTHR40112:SF1">
    <property type="entry name" value="H2HPP ISOMERASE"/>
    <property type="match status" value="1"/>
</dbReference>
<name>A0A428MLC1_9BACT</name>
<dbReference type="InterPro" id="IPR052535">
    <property type="entry name" value="Bacilysin_H2HPP_isomerase"/>
</dbReference>
<dbReference type="RefSeq" id="WP_125486198.1">
    <property type="nucleotide sequence ID" value="NZ_RSDW01000001.1"/>
</dbReference>
<reference evidence="2 3" key="1">
    <citation type="submission" date="2018-12" db="EMBL/GenBank/DDBJ databases">
        <title>Sequencing of bacterial isolates from soil warming experiment in Harvard Forest, Massachusetts, USA.</title>
        <authorList>
            <person name="Deangelis K."/>
        </authorList>
    </citation>
    <scope>NUCLEOTIDE SEQUENCE [LARGE SCALE GENOMIC DNA]</scope>
    <source>
        <strain evidence="2 3">EB153</strain>
    </source>
</reference>
<accession>A0A428MLC1</accession>
<keyword evidence="2" id="KW-0223">Dioxygenase</keyword>
<sequence>MTFVKNQDPKTFTPEPGMRRQVLANTDQLMLVRHYFEEGWVGARHSHPHHQLVYVISGAIRVDVDGKVFDAHAGDSFIVDGNVEHQASALEPSEVLDVFTPTREDYRDLIK</sequence>
<protein>
    <submittedName>
        <fullName evidence="2">Quercetin dioxygenase-like cupin family protein</fullName>
    </submittedName>
</protein>
<dbReference type="InterPro" id="IPR025499">
    <property type="entry name" value="KdgF"/>
</dbReference>
<dbReference type="CDD" id="cd02238">
    <property type="entry name" value="cupin_KdgF"/>
    <property type="match status" value="1"/>
</dbReference>
<keyword evidence="2" id="KW-0560">Oxidoreductase</keyword>
<comment type="caution">
    <text evidence="2">The sequence shown here is derived from an EMBL/GenBank/DDBJ whole genome shotgun (WGS) entry which is preliminary data.</text>
</comment>